<dbReference type="PROSITE" id="PS51105">
    <property type="entry name" value="PTS_EIIC_TYPE_3"/>
    <property type="match status" value="1"/>
</dbReference>
<dbReference type="AlphaFoldDB" id="A0A9E7AF63"/>
<dbReference type="PANTHER" id="PTHR33989">
    <property type="match status" value="1"/>
</dbReference>
<keyword evidence="7 8" id="KW-0472">Membrane</keyword>
<evidence type="ECO:0000256" key="9">
    <source>
        <dbReference type="SAM" id="Phobius"/>
    </source>
</evidence>
<feature type="transmembrane region" description="Helical" evidence="9">
    <location>
        <begin position="230"/>
        <end position="251"/>
    </location>
</feature>
<evidence type="ECO:0000256" key="1">
    <source>
        <dbReference type="ARBA" id="ARBA00004651"/>
    </source>
</evidence>
<feature type="transmembrane region" description="Helical" evidence="9">
    <location>
        <begin position="31"/>
        <end position="52"/>
    </location>
</feature>
<keyword evidence="6 9" id="KW-1133">Transmembrane helix</keyword>
<keyword evidence="3 8" id="KW-1003">Cell membrane</keyword>
<evidence type="ECO:0000313" key="12">
    <source>
        <dbReference type="Proteomes" id="UP000831562"/>
    </source>
</evidence>
<feature type="transmembrane region" description="Helical" evidence="9">
    <location>
        <begin position="391"/>
        <end position="420"/>
    </location>
</feature>
<evidence type="ECO:0000259" key="10">
    <source>
        <dbReference type="PROSITE" id="PS51105"/>
    </source>
</evidence>
<evidence type="ECO:0000256" key="4">
    <source>
        <dbReference type="ARBA" id="ARBA00022597"/>
    </source>
</evidence>
<feature type="transmembrane region" description="Helical" evidence="9">
    <location>
        <begin position="188"/>
        <end position="210"/>
    </location>
</feature>
<keyword evidence="2 8" id="KW-0813">Transport</keyword>
<feature type="transmembrane region" description="Helical" evidence="9">
    <location>
        <begin position="294"/>
        <end position="316"/>
    </location>
</feature>
<dbReference type="InterPro" id="IPR051088">
    <property type="entry name" value="PTS_Sugar-EIIC/EIIB"/>
</dbReference>
<proteinExistence type="predicted"/>
<dbReference type="InterPro" id="IPR004501">
    <property type="entry name" value="PTS_EIIC_3"/>
</dbReference>
<feature type="transmembrane region" description="Helical" evidence="9">
    <location>
        <begin position="72"/>
        <end position="94"/>
    </location>
</feature>
<dbReference type="NCBIfam" id="TIGR00410">
    <property type="entry name" value="lacE"/>
    <property type="match status" value="1"/>
</dbReference>
<dbReference type="InterPro" id="IPR004796">
    <property type="entry name" value="PTS_IIC_cello"/>
</dbReference>
<organism evidence="11 12">
    <name type="scientific">Lancefieldella parvula</name>
    <dbReference type="NCBI Taxonomy" id="1382"/>
    <lineage>
        <taxon>Bacteria</taxon>
        <taxon>Bacillati</taxon>
        <taxon>Actinomycetota</taxon>
        <taxon>Coriobacteriia</taxon>
        <taxon>Coriobacteriales</taxon>
        <taxon>Atopobiaceae</taxon>
        <taxon>Lancefieldella</taxon>
    </lineage>
</organism>
<dbReference type="InterPro" id="IPR003352">
    <property type="entry name" value="PTS_EIIC"/>
</dbReference>
<comment type="function">
    <text evidence="8">The phosphoenolpyruvate-dependent sugar phosphotransferase system (PTS), a major carbohydrate active -transport system, catalyzes the phosphorylation of incoming sugar substrates concomitant with their translocation across the cell membrane.</text>
</comment>
<keyword evidence="5 9" id="KW-0812">Transmembrane</keyword>
<sequence>MNVMDGLEKKLMPMAESVSKNKYLLTMRDSFAMLMPILIIGSMFTLVGNLPIPAWVDFLKATTLQGKSLFSLLAIPSACTVSLMAIFLSFEIGYNFADQLSLEDRVSAGMVSLISWFILMPQVTEFLPQGATQPFLVESIPLAWTGAKGVFVAIIVGFLSVHIFGFVIKKNWVIRMPEGVPTSVSLAFSALIPMSLTFLTVWAVGVLFALTPWGDAFTCIYSMLQTPLTMLGGTVWALAIAYVIQGIFWFFGINGSNITSPIFTPILTALTLENQAAFAAGTALPNIINREFDAFFALFGGGGSTLSLLIAIFLFCNSRRAKDIAKISIVPGIFGINEPVMYGLPIVLNPIMAIPLIFTPAINIAIAWFAMSTGLVPLCNGIMLPGSTPPLISGFLLCGWQGALLQLVLILIDMAIYLPFIKALDMQFLKEEKGAETEVAV</sequence>
<name>A0A9E7AF63_9ACTN</name>
<feature type="transmembrane region" description="Helical" evidence="9">
    <location>
        <begin position="143"/>
        <end position="168"/>
    </location>
</feature>
<evidence type="ECO:0000256" key="8">
    <source>
        <dbReference type="PIRNR" id="PIRNR006351"/>
    </source>
</evidence>
<dbReference type="GO" id="GO:0009401">
    <property type="term" value="P:phosphoenolpyruvate-dependent sugar phosphotransferase system"/>
    <property type="evidence" value="ECO:0007669"/>
    <property type="project" value="InterPro"/>
</dbReference>
<protein>
    <recommendedName>
        <fullName evidence="8">Permease IIC component</fullName>
    </recommendedName>
</protein>
<evidence type="ECO:0000256" key="6">
    <source>
        <dbReference type="ARBA" id="ARBA00022989"/>
    </source>
</evidence>
<evidence type="ECO:0000256" key="3">
    <source>
        <dbReference type="ARBA" id="ARBA00022475"/>
    </source>
</evidence>
<evidence type="ECO:0000256" key="7">
    <source>
        <dbReference type="ARBA" id="ARBA00023136"/>
    </source>
</evidence>
<gene>
    <name evidence="11" type="ORF">M3I19_01495</name>
</gene>
<evidence type="ECO:0000256" key="5">
    <source>
        <dbReference type="ARBA" id="ARBA00022692"/>
    </source>
</evidence>
<dbReference type="Proteomes" id="UP000831562">
    <property type="component" value="Chromosome"/>
</dbReference>
<dbReference type="PIRSF" id="PIRSF006351">
    <property type="entry name" value="PTS_EIIC-Cellobiose"/>
    <property type="match status" value="1"/>
</dbReference>
<dbReference type="PANTHER" id="PTHR33989:SF4">
    <property type="entry name" value="PTS SYSTEM N,N'-DIACETYLCHITOBIOSE-SPECIFIC EIIC COMPONENT"/>
    <property type="match status" value="1"/>
</dbReference>
<comment type="subcellular location">
    <subcellularLocation>
        <location evidence="1">Cell membrane</location>
        <topology evidence="1">Multi-pass membrane protein</topology>
    </subcellularLocation>
</comment>
<feature type="transmembrane region" description="Helical" evidence="9">
    <location>
        <begin position="106"/>
        <end position="123"/>
    </location>
</feature>
<dbReference type="GO" id="GO:0008982">
    <property type="term" value="F:protein-N(PI)-phosphohistidine-sugar phosphotransferase activity"/>
    <property type="evidence" value="ECO:0007669"/>
    <property type="project" value="UniProtKB-UniRule"/>
</dbReference>
<dbReference type="GO" id="GO:1901264">
    <property type="term" value="P:carbohydrate derivative transport"/>
    <property type="evidence" value="ECO:0007669"/>
    <property type="project" value="TreeGrafter"/>
</dbReference>
<feature type="domain" description="PTS EIIC type-3" evidence="10">
    <location>
        <begin position="7"/>
        <end position="420"/>
    </location>
</feature>
<dbReference type="Pfam" id="PF02378">
    <property type="entry name" value="PTS_EIIC"/>
    <property type="match status" value="1"/>
</dbReference>
<keyword evidence="4 8" id="KW-0762">Sugar transport</keyword>
<evidence type="ECO:0000256" key="2">
    <source>
        <dbReference type="ARBA" id="ARBA00022448"/>
    </source>
</evidence>
<dbReference type="GO" id="GO:0005886">
    <property type="term" value="C:plasma membrane"/>
    <property type="evidence" value="ECO:0007669"/>
    <property type="project" value="UniProtKB-SubCell"/>
</dbReference>
<dbReference type="EMBL" id="CP097092">
    <property type="protein sequence ID" value="UQF78396.1"/>
    <property type="molecule type" value="Genomic_DNA"/>
</dbReference>
<feature type="transmembrane region" description="Helical" evidence="9">
    <location>
        <begin position="263"/>
        <end position="288"/>
    </location>
</feature>
<accession>A0A9E7AF63</accession>
<evidence type="ECO:0000313" key="11">
    <source>
        <dbReference type="EMBL" id="UQF78396.1"/>
    </source>
</evidence>
<reference evidence="11" key="1">
    <citation type="submission" date="2022-05" db="EMBL/GenBank/DDBJ databases">
        <title>Using nanopore sequencing to obtain complete genomes from saliva samples.</title>
        <authorList>
            <person name="Baker J.L."/>
        </authorList>
    </citation>
    <scope>NUCLEOTIDE SEQUENCE</scope>
    <source>
        <strain evidence="11">JCVI-JB-Lp32</strain>
    </source>
</reference>